<evidence type="ECO:0000256" key="3">
    <source>
        <dbReference type="ARBA" id="ARBA00009620"/>
    </source>
</evidence>
<dbReference type="PANTHER" id="PTHR21320">
    <property type="entry name" value="CYTOCHROME C OXIDASE ASSEMBLY PROTEIN COX11-RELATED"/>
    <property type="match status" value="1"/>
</dbReference>
<evidence type="ECO:0000256" key="4">
    <source>
        <dbReference type="ARBA" id="ARBA00015384"/>
    </source>
</evidence>
<evidence type="ECO:0000313" key="11">
    <source>
        <dbReference type="EMBL" id="MDQ0466667.1"/>
    </source>
</evidence>
<comment type="caution">
    <text evidence="11">The sequence shown here is derived from an EMBL/GenBank/DDBJ whole genome shotgun (WGS) entry which is preliminary data.</text>
</comment>
<evidence type="ECO:0000256" key="6">
    <source>
        <dbReference type="ARBA" id="ARBA00022968"/>
    </source>
</evidence>
<evidence type="ECO:0000256" key="9">
    <source>
        <dbReference type="ARBA" id="ARBA00023136"/>
    </source>
</evidence>
<dbReference type="Gene3D" id="2.60.370.10">
    <property type="entry name" value="Ctag/Cox11"/>
    <property type="match status" value="1"/>
</dbReference>
<sequence>MQTGPSKRRNALVAVVCLGVFAGMVGAAYAAVPLYKAFCQLTGYDGTVRQAAKAPDKALDRTIVIRFDTNVRDLPFDFKARQLTQTLKIGETGLAYFTVTNTSDKPYTARASYNVLPEQAGAYFQKLQCFCFSDQTIGPHQTMEFPVLYFVDPKYADDFETRGSGEVTLSYTFFPVDQKRAESASGPLGGKVKAGL</sequence>
<proteinExistence type="inferred from homology"/>
<dbReference type="HAMAP" id="MF_00155">
    <property type="entry name" value="CtaG"/>
    <property type="match status" value="1"/>
</dbReference>
<dbReference type="Pfam" id="PF04442">
    <property type="entry name" value="CtaG_Cox11"/>
    <property type="match status" value="1"/>
</dbReference>
<accession>A0ABU0J0C7</accession>
<evidence type="ECO:0000256" key="7">
    <source>
        <dbReference type="ARBA" id="ARBA00022989"/>
    </source>
</evidence>
<evidence type="ECO:0000256" key="5">
    <source>
        <dbReference type="ARBA" id="ARBA00022692"/>
    </source>
</evidence>
<comment type="function">
    <text evidence="1 10">Exerts its effect at some terminal stage of cytochrome c oxidase synthesis, probably by being involved in the insertion of the copper B into subunit I.</text>
</comment>
<feature type="topological domain" description="Cytoplasmic" evidence="10">
    <location>
        <begin position="1"/>
        <end position="8"/>
    </location>
</feature>
<keyword evidence="9 10" id="KW-0472">Membrane</keyword>
<organism evidence="11 12">
    <name type="scientific">Caulobacter ginsengisoli</name>
    <dbReference type="NCBI Taxonomy" id="400775"/>
    <lineage>
        <taxon>Bacteria</taxon>
        <taxon>Pseudomonadati</taxon>
        <taxon>Pseudomonadota</taxon>
        <taxon>Alphaproteobacteria</taxon>
        <taxon>Caulobacterales</taxon>
        <taxon>Caulobacteraceae</taxon>
        <taxon>Caulobacter</taxon>
    </lineage>
</organism>
<evidence type="ECO:0000256" key="8">
    <source>
        <dbReference type="ARBA" id="ARBA00023008"/>
    </source>
</evidence>
<evidence type="ECO:0000256" key="2">
    <source>
        <dbReference type="ARBA" id="ARBA00004382"/>
    </source>
</evidence>
<evidence type="ECO:0000256" key="10">
    <source>
        <dbReference type="HAMAP-Rule" id="MF_00155"/>
    </source>
</evidence>
<keyword evidence="8 10" id="KW-0186">Copper</keyword>
<comment type="similarity">
    <text evidence="3 10">Belongs to the COX11/CtaG family.</text>
</comment>
<keyword evidence="10" id="KW-1003">Cell membrane</keyword>
<dbReference type="PIRSF" id="PIRSF005413">
    <property type="entry name" value="COX11"/>
    <property type="match status" value="1"/>
</dbReference>
<dbReference type="SUPFAM" id="SSF110111">
    <property type="entry name" value="Ctag/Cox11"/>
    <property type="match status" value="1"/>
</dbReference>
<keyword evidence="7 10" id="KW-1133">Transmembrane helix</keyword>
<keyword evidence="12" id="KW-1185">Reference proteome</keyword>
<dbReference type="PANTHER" id="PTHR21320:SF3">
    <property type="entry name" value="CYTOCHROME C OXIDASE ASSEMBLY PROTEIN COX11, MITOCHONDRIAL-RELATED"/>
    <property type="match status" value="1"/>
</dbReference>
<keyword evidence="6 10" id="KW-0735">Signal-anchor</keyword>
<evidence type="ECO:0000313" key="12">
    <source>
        <dbReference type="Proteomes" id="UP001228905"/>
    </source>
</evidence>
<dbReference type="Proteomes" id="UP001228905">
    <property type="component" value="Unassembled WGS sequence"/>
</dbReference>
<keyword evidence="5 10" id="KW-0812">Transmembrane</keyword>
<dbReference type="NCBIfam" id="NF003465">
    <property type="entry name" value="PRK05089.1"/>
    <property type="match status" value="1"/>
</dbReference>
<keyword evidence="10" id="KW-0997">Cell inner membrane</keyword>
<name>A0ABU0J0C7_9CAUL</name>
<dbReference type="InterPro" id="IPR007533">
    <property type="entry name" value="Cyt_c_oxidase_assmbl_CtaG"/>
</dbReference>
<dbReference type="InterPro" id="IPR023471">
    <property type="entry name" value="CtaG/Cox11_dom_sf"/>
</dbReference>
<evidence type="ECO:0000256" key="1">
    <source>
        <dbReference type="ARBA" id="ARBA00004007"/>
    </source>
</evidence>
<gene>
    <name evidence="10" type="primary">ctaG</name>
    <name evidence="11" type="ORF">QO010_004463</name>
</gene>
<dbReference type="EMBL" id="JAUSVS010000013">
    <property type="protein sequence ID" value="MDQ0466667.1"/>
    <property type="molecule type" value="Genomic_DNA"/>
</dbReference>
<reference evidence="11 12" key="1">
    <citation type="submission" date="2023-07" db="EMBL/GenBank/DDBJ databases">
        <title>Genomic Encyclopedia of Type Strains, Phase IV (KMG-IV): sequencing the most valuable type-strain genomes for metagenomic binning, comparative biology and taxonomic classification.</title>
        <authorList>
            <person name="Goeker M."/>
        </authorList>
    </citation>
    <scope>NUCLEOTIDE SEQUENCE [LARGE SCALE GENOMIC DNA]</scope>
    <source>
        <strain evidence="11 12">DSM 18695</strain>
    </source>
</reference>
<comment type="subcellular location">
    <subcellularLocation>
        <location evidence="2 10">Cell inner membrane</location>
        <topology evidence="2 10">Single-pass type II membrane protein</topology>
        <orientation evidence="2 10">Periplasmic side</orientation>
    </subcellularLocation>
</comment>
<protein>
    <recommendedName>
        <fullName evidence="4 10">Cytochrome c oxidase assembly protein CtaG</fullName>
    </recommendedName>
</protein>
<feature type="topological domain" description="Periplasmic" evidence="10">
    <location>
        <begin position="32"/>
        <end position="196"/>
    </location>
</feature>